<dbReference type="EMBL" id="MUMY01000017">
    <property type="protein sequence ID" value="ONM47105.1"/>
    <property type="molecule type" value="Genomic_DNA"/>
</dbReference>
<accession>A0A1W0BC55</accession>
<reference evidence="2 3" key="1">
    <citation type="journal article" date="2016" name="Antonie Van Leeuwenhoek">
        <title>Nocardia donostiensis sp. nov., isolated from human respiratory specimens.</title>
        <authorList>
            <person name="Ercibengoa M."/>
            <person name="Bell M."/>
            <person name="Marimon J.M."/>
            <person name="Humrighouse B."/>
            <person name="Klenk H.P."/>
            <person name="Potter G."/>
            <person name="Perez-Trallero E."/>
        </authorList>
    </citation>
    <scope>NUCLEOTIDE SEQUENCE [LARGE SCALE GENOMIC DNA]</scope>
    <source>
        <strain evidence="2 3">X1655</strain>
    </source>
</reference>
<dbReference type="AlphaFoldDB" id="A0A1W0BC55"/>
<feature type="region of interest" description="Disordered" evidence="1">
    <location>
        <begin position="1"/>
        <end position="141"/>
    </location>
</feature>
<feature type="compositionally biased region" description="Low complexity" evidence="1">
    <location>
        <begin position="7"/>
        <end position="23"/>
    </location>
</feature>
<comment type="caution">
    <text evidence="2">The sequence shown here is derived from an EMBL/GenBank/DDBJ whole genome shotgun (WGS) entry which is preliminary data.</text>
</comment>
<keyword evidence="3" id="KW-1185">Reference proteome</keyword>
<evidence type="ECO:0000256" key="1">
    <source>
        <dbReference type="SAM" id="MobiDB-lite"/>
    </source>
</evidence>
<name>A0A1W0BC55_9NOCA</name>
<sequence length="215" mass="22727">MNGSLFTAPSTSSTSSTAAAASTEPHTSGRLPAPDPVPAENQHSQPGNDSPRRHSRSDETPEHGHRIQNATLNPSTQLRTTTAEPSPQLRNTTAEPEPALGNPTAEPSPRTRSQDTPGRRRAKPDTERHPHTEPRSGAAPTELDVRLIMHLLLASDRLGALAAKAESGEASIQELAQAARTSRSAALAVVSAWYGGTDQMVEFAQALLQAAAETD</sequence>
<protein>
    <submittedName>
        <fullName evidence="2">Uncharacterized protein</fullName>
    </submittedName>
</protein>
<evidence type="ECO:0000313" key="3">
    <source>
        <dbReference type="Proteomes" id="UP000188836"/>
    </source>
</evidence>
<gene>
    <name evidence="2" type="ORF">B0T46_19170</name>
</gene>
<feature type="compositionally biased region" description="Basic and acidic residues" evidence="1">
    <location>
        <begin position="123"/>
        <end position="134"/>
    </location>
</feature>
<feature type="compositionally biased region" description="Basic and acidic residues" evidence="1">
    <location>
        <begin position="50"/>
        <end position="65"/>
    </location>
</feature>
<feature type="compositionally biased region" description="Polar residues" evidence="1">
    <location>
        <begin position="68"/>
        <end position="94"/>
    </location>
</feature>
<organism evidence="2 3">
    <name type="scientific">Nocardia donostiensis</name>
    <dbReference type="NCBI Taxonomy" id="1538463"/>
    <lineage>
        <taxon>Bacteria</taxon>
        <taxon>Bacillati</taxon>
        <taxon>Actinomycetota</taxon>
        <taxon>Actinomycetes</taxon>
        <taxon>Mycobacteriales</taxon>
        <taxon>Nocardiaceae</taxon>
        <taxon>Nocardia</taxon>
    </lineage>
</organism>
<evidence type="ECO:0000313" key="2">
    <source>
        <dbReference type="EMBL" id="ONM47105.1"/>
    </source>
</evidence>
<proteinExistence type="predicted"/>
<dbReference type="Proteomes" id="UP000188836">
    <property type="component" value="Unassembled WGS sequence"/>
</dbReference>